<dbReference type="PANTHER" id="PTHR34039">
    <property type="entry name" value="UPF0102 PROTEIN YRAN"/>
    <property type="match status" value="1"/>
</dbReference>
<dbReference type="InterPro" id="IPR003509">
    <property type="entry name" value="UPF0102_YraN-like"/>
</dbReference>
<sequence>MDTKNKGKYGEDLAVSYLRKKGFEIVERNYRFRKGEIDLITLLNNEVLVFVEVKLRKGDAYGDPETFVSRKQERLIIQAAEDYIFAINWQKDIRFDIISITGSRVEHIEDAFY</sequence>
<dbReference type="InterPro" id="IPR011856">
    <property type="entry name" value="tRNA_endonuc-like_dom_sf"/>
</dbReference>
<name>A0ABW7N6E0_9BACT</name>
<accession>A0ABW7N6E0</accession>
<reference evidence="3 4" key="1">
    <citation type="journal article" date="2013" name="Int. J. Syst. Evol. Microbiol.">
        <title>Marinoscillum luteum sp. nov., isolated from marine sediment.</title>
        <authorList>
            <person name="Cha I.T."/>
            <person name="Park S.J."/>
            <person name="Kim S.J."/>
            <person name="Kim J.G."/>
            <person name="Jung M.Y."/>
            <person name="Shin K.S."/>
            <person name="Kwon K.K."/>
            <person name="Yang S.H."/>
            <person name="Seo Y.S."/>
            <person name="Rhee S.K."/>
        </authorList>
    </citation>
    <scope>NUCLEOTIDE SEQUENCE [LARGE SCALE GENOMIC DNA]</scope>
    <source>
        <strain evidence="3 4">KCTC 23939</strain>
    </source>
</reference>
<dbReference type="PANTHER" id="PTHR34039:SF1">
    <property type="entry name" value="UPF0102 PROTEIN YRAN"/>
    <property type="match status" value="1"/>
</dbReference>
<comment type="caution">
    <text evidence="3">The sequence shown here is derived from an EMBL/GenBank/DDBJ whole genome shotgun (WGS) entry which is preliminary data.</text>
</comment>
<evidence type="ECO:0000256" key="2">
    <source>
        <dbReference type="HAMAP-Rule" id="MF_00048"/>
    </source>
</evidence>
<organism evidence="3 4">
    <name type="scientific">Marinoscillum luteum</name>
    <dbReference type="NCBI Taxonomy" id="861051"/>
    <lineage>
        <taxon>Bacteria</taxon>
        <taxon>Pseudomonadati</taxon>
        <taxon>Bacteroidota</taxon>
        <taxon>Cytophagia</taxon>
        <taxon>Cytophagales</taxon>
        <taxon>Reichenbachiellaceae</taxon>
        <taxon>Marinoscillum</taxon>
    </lineage>
</organism>
<protein>
    <recommendedName>
        <fullName evidence="2">UPF0102 protein ACHKAR_06990</fullName>
    </recommendedName>
</protein>
<evidence type="ECO:0000313" key="3">
    <source>
        <dbReference type="EMBL" id="MFH6983177.1"/>
    </source>
</evidence>
<dbReference type="CDD" id="cd20736">
    <property type="entry name" value="PoNe_Nuclease"/>
    <property type="match status" value="1"/>
</dbReference>
<dbReference type="Proteomes" id="UP001610063">
    <property type="component" value="Unassembled WGS sequence"/>
</dbReference>
<keyword evidence="4" id="KW-1185">Reference proteome</keyword>
<dbReference type="Gene3D" id="3.40.1350.10">
    <property type="match status" value="1"/>
</dbReference>
<dbReference type="EMBL" id="JBIPKE010000014">
    <property type="protein sequence ID" value="MFH6983177.1"/>
    <property type="molecule type" value="Genomic_DNA"/>
</dbReference>
<evidence type="ECO:0000313" key="4">
    <source>
        <dbReference type="Proteomes" id="UP001610063"/>
    </source>
</evidence>
<dbReference type="NCBIfam" id="NF009150">
    <property type="entry name" value="PRK12497.1-3"/>
    <property type="match status" value="1"/>
</dbReference>
<dbReference type="NCBIfam" id="TIGR00252">
    <property type="entry name" value="YraN family protein"/>
    <property type="match status" value="1"/>
</dbReference>
<dbReference type="SUPFAM" id="SSF52980">
    <property type="entry name" value="Restriction endonuclease-like"/>
    <property type="match status" value="1"/>
</dbReference>
<dbReference type="InterPro" id="IPR011335">
    <property type="entry name" value="Restrct_endonuc-II-like"/>
</dbReference>
<gene>
    <name evidence="3" type="ORF">ACHKAR_06990</name>
</gene>
<proteinExistence type="inferred from homology"/>
<dbReference type="RefSeq" id="WP_395416746.1">
    <property type="nucleotide sequence ID" value="NZ_JBIPKE010000014.1"/>
</dbReference>
<evidence type="ECO:0000256" key="1">
    <source>
        <dbReference type="ARBA" id="ARBA00006738"/>
    </source>
</evidence>
<dbReference type="HAMAP" id="MF_00048">
    <property type="entry name" value="UPF0102"/>
    <property type="match status" value="1"/>
</dbReference>
<comment type="similarity">
    <text evidence="1 2">Belongs to the UPF0102 family.</text>
</comment>
<dbReference type="Pfam" id="PF02021">
    <property type="entry name" value="UPF0102"/>
    <property type="match status" value="1"/>
</dbReference>